<evidence type="ECO:0000313" key="2">
    <source>
        <dbReference type="EMBL" id="CEM54539.1"/>
    </source>
</evidence>
<dbReference type="PANTHER" id="PTHR13617">
    <property type="entry name" value="PROTEIN ABHD18"/>
    <property type="match status" value="1"/>
</dbReference>
<dbReference type="PhylomeDB" id="A0A0G4IBK7"/>
<dbReference type="InterPro" id="IPR029058">
    <property type="entry name" value="AB_hydrolase_fold"/>
</dbReference>
<dbReference type="VEuPathDB" id="CryptoDB:Cvel_12865"/>
<name>A0A0G4IBK7_9ALVE</name>
<dbReference type="Pfam" id="PF09752">
    <property type="entry name" value="ABHD18"/>
    <property type="match status" value="1"/>
</dbReference>
<feature type="compositionally biased region" description="Low complexity" evidence="1">
    <location>
        <begin position="455"/>
        <end position="465"/>
    </location>
</feature>
<organism evidence="2">
    <name type="scientific">Chromera velia CCMP2878</name>
    <dbReference type="NCBI Taxonomy" id="1169474"/>
    <lineage>
        <taxon>Eukaryota</taxon>
        <taxon>Sar</taxon>
        <taxon>Alveolata</taxon>
        <taxon>Colpodellida</taxon>
        <taxon>Chromeraceae</taxon>
        <taxon>Chromera</taxon>
    </lineage>
</organism>
<feature type="compositionally biased region" description="Polar residues" evidence="1">
    <location>
        <begin position="514"/>
        <end position="525"/>
    </location>
</feature>
<evidence type="ECO:0000256" key="1">
    <source>
        <dbReference type="SAM" id="MobiDB-lite"/>
    </source>
</evidence>
<accession>A0A0G4IBK7</accession>
<dbReference type="SUPFAM" id="SSF53474">
    <property type="entry name" value="alpha/beta-Hydrolases"/>
    <property type="match status" value="1"/>
</dbReference>
<feature type="compositionally biased region" description="Low complexity" evidence="1">
    <location>
        <begin position="135"/>
        <end position="149"/>
    </location>
</feature>
<dbReference type="Gene3D" id="3.40.50.1820">
    <property type="entry name" value="alpha/beta hydrolase"/>
    <property type="match status" value="1"/>
</dbReference>
<dbReference type="AlphaFoldDB" id="A0A0G4IBK7"/>
<feature type="region of interest" description="Disordered" evidence="1">
    <location>
        <begin position="95"/>
        <end position="149"/>
    </location>
</feature>
<sequence length="701" mass="75924">MTECRFLEYKQVVEDKIDESIRTGRMPKVEVEWTESSLSPESNKGGGKKKNKGPPDEVVLHVGRFRSPLADFLPPESEYAYFQFVHYRDEMTMGTGEEGSPCRAVSAPASFPASAPDSSKESKSGGQLGKGKGGRSSSSGMKWHSSKGSKGIVVHCPGTGDQHFFIRRKLIAEPLLQRYNVASMIYIAPMYGRRKPESQSLHYTPTVMDFRILCGTAIFEAACLLQWVRDELDSLMLHHVGVGATGMSLGGGIALAAASLAPFPSAVIPCVSAPDISPFMNSILRHNISWNALTEEHVSHCQAVDELKDVLGEFTVNYVAKKFGMRDIRRVVIQLNAVDDLFVPVEMADLLKKEASGLEGKKGHFELRHLQGGHLSAYLIHGRWQVVEAIHDAITILNKGEKRDPITAALARLLSLGRKSRKNGGRALSAGNGQTHKGVSKRQQRSEGKGDGKRQTQPSSVSPSQRSERSPDVSKGQGDARGIARMIAAEVGGGVSDDGSDAETRTAGHRRSSLGDTVASSSSKETPAVGRESLREVSTDVASLREEAQMATERGLERGGEFDCEMASFCLMLHGEGGERGRAGGRRSEEGGCQKEEEEFVEERRMRRKGNNFEGMRYQSLMSPRSVGMHGTETASECPSGVGTFDDDVYSLVSFVTGGGSEVEGEVGRRGCHLEDALDCLVEEMLPSLSLVAAAGEEGES</sequence>
<protein>
    <submittedName>
        <fullName evidence="2">Uncharacterized protein</fullName>
    </submittedName>
</protein>
<dbReference type="PANTHER" id="PTHR13617:SF14">
    <property type="entry name" value="PROTEIN ABHD18"/>
    <property type="match status" value="1"/>
</dbReference>
<gene>
    <name evidence="2" type="ORF">Cvel_12865</name>
</gene>
<feature type="region of interest" description="Disordered" evidence="1">
    <location>
        <begin position="31"/>
        <end position="57"/>
    </location>
</feature>
<dbReference type="InterPro" id="IPR019149">
    <property type="entry name" value="ABHD18"/>
</dbReference>
<reference evidence="2" key="1">
    <citation type="submission" date="2014-11" db="EMBL/GenBank/DDBJ databases">
        <authorList>
            <person name="Otto D Thomas"/>
            <person name="Naeem Raeece"/>
        </authorList>
    </citation>
    <scope>NUCLEOTIDE SEQUENCE</scope>
</reference>
<dbReference type="EMBL" id="CDMZ01005796">
    <property type="protein sequence ID" value="CEM54539.1"/>
    <property type="molecule type" value="Genomic_DNA"/>
</dbReference>
<feature type="compositionally biased region" description="Basic and acidic residues" evidence="1">
    <location>
        <begin position="444"/>
        <end position="454"/>
    </location>
</feature>
<proteinExistence type="predicted"/>
<feature type="region of interest" description="Disordered" evidence="1">
    <location>
        <begin position="421"/>
        <end position="538"/>
    </location>
</feature>
<feature type="compositionally biased region" description="Low complexity" evidence="1">
    <location>
        <begin position="104"/>
        <end position="117"/>
    </location>
</feature>